<dbReference type="PANTHER" id="PTHR40074">
    <property type="entry name" value="O-ACETYLTRANSFERASE WECH"/>
    <property type="match status" value="1"/>
</dbReference>
<evidence type="ECO:0000256" key="7">
    <source>
        <dbReference type="SAM" id="Phobius"/>
    </source>
</evidence>
<reference evidence="9 10" key="1">
    <citation type="submission" date="2023-06" db="EMBL/GenBank/DDBJ databases">
        <title>Draft genome sequence of Novosphingobium sp. strain IK01.</title>
        <authorList>
            <person name="Hatamoto M."/>
            <person name="Ikarashi T."/>
            <person name="Yamaguchi T."/>
        </authorList>
    </citation>
    <scope>NUCLEOTIDE SEQUENCE [LARGE SCALE GENOMIC DNA]</scope>
    <source>
        <strain evidence="9 10">IK01</strain>
    </source>
</reference>
<keyword evidence="6 7" id="KW-0472">Membrane</keyword>
<feature type="transmembrane region" description="Helical" evidence="7">
    <location>
        <begin position="116"/>
        <end position="141"/>
    </location>
</feature>
<name>A0ABQ6PAR9_9SPHN</name>
<feature type="transmembrane region" description="Helical" evidence="7">
    <location>
        <begin position="147"/>
        <end position="166"/>
    </location>
</feature>
<dbReference type="PANTHER" id="PTHR40074:SF2">
    <property type="entry name" value="O-ACETYLTRANSFERASE WECH"/>
    <property type="match status" value="1"/>
</dbReference>
<evidence type="ECO:0000256" key="3">
    <source>
        <dbReference type="ARBA" id="ARBA00022475"/>
    </source>
</evidence>
<feature type="transmembrane region" description="Helical" evidence="7">
    <location>
        <begin position="230"/>
        <end position="249"/>
    </location>
</feature>
<keyword evidence="4 7" id="KW-0812">Transmembrane</keyword>
<dbReference type="Proteomes" id="UP001187221">
    <property type="component" value="Unassembled WGS sequence"/>
</dbReference>
<sequence>MVAKQGEQARLSGIDGARGIAILAVAFFHMTRGMVQAGHLAPGFALDLADRLAYGFHVQVFFLVSGYFLADRVRTWADFAPRAVNLYWPYLLWSGISGVLLLLVPGANNTITLRQFVLLPVIPLQHFWFLLYLIGCIALMVLARGRVALMTGAFLALNLAALAADLPPDTLGVTIDNATYWPAFFFAGALLARWGGFPPVRAGWFVPAVVVALGGAWLSVRSGIDIRWSLFAPVSLCACYAVLCLATWADSRLLAFLGRHSLPIYLVHVMVGSVLRALVFKLAPGAPLVPVMIAIWALSVAVPLAMEQVAARLGLGALAGFAPLMRPRQRAFIPRGVAGPAG</sequence>
<comment type="similarity">
    <text evidence="2">Belongs to the acyltransferase 3 family.</text>
</comment>
<evidence type="ECO:0000313" key="10">
    <source>
        <dbReference type="Proteomes" id="UP001187221"/>
    </source>
</evidence>
<comment type="subcellular location">
    <subcellularLocation>
        <location evidence="1">Cell membrane</location>
        <topology evidence="1">Multi-pass membrane protein</topology>
    </subcellularLocation>
</comment>
<feature type="transmembrane region" description="Helical" evidence="7">
    <location>
        <begin position="20"/>
        <end position="40"/>
    </location>
</feature>
<feature type="transmembrane region" description="Helical" evidence="7">
    <location>
        <begin position="52"/>
        <end position="70"/>
    </location>
</feature>
<feature type="transmembrane region" description="Helical" evidence="7">
    <location>
        <begin position="286"/>
        <end position="303"/>
    </location>
</feature>
<accession>A0ABQ6PAR9</accession>
<dbReference type="InterPro" id="IPR002656">
    <property type="entry name" value="Acyl_transf_3_dom"/>
</dbReference>
<evidence type="ECO:0000256" key="4">
    <source>
        <dbReference type="ARBA" id="ARBA00022692"/>
    </source>
</evidence>
<evidence type="ECO:0000256" key="2">
    <source>
        <dbReference type="ARBA" id="ARBA00007400"/>
    </source>
</evidence>
<evidence type="ECO:0000259" key="8">
    <source>
        <dbReference type="Pfam" id="PF01757"/>
    </source>
</evidence>
<organism evidence="9 10">
    <name type="scientific">Novosphingobium pituita</name>
    <dbReference type="NCBI Taxonomy" id="3056842"/>
    <lineage>
        <taxon>Bacteria</taxon>
        <taxon>Pseudomonadati</taxon>
        <taxon>Pseudomonadota</taxon>
        <taxon>Alphaproteobacteria</taxon>
        <taxon>Sphingomonadales</taxon>
        <taxon>Sphingomonadaceae</taxon>
        <taxon>Novosphingobium</taxon>
    </lineage>
</organism>
<keyword evidence="5 7" id="KW-1133">Transmembrane helix</keyword>
<proteinExistence type="inferred from homology"/>
<feature type="transmembrane region" description="Helical" evidence="7">
    <location>
        <begin position="178"/>
        <end position="196"/>
    </location>
</feature>
<dbReference type="EMBL" id="BTFW01000001">
    <property type="protein sequence ID" value="GMM61970.1"/>
    <property type="molecule type" value="Genomic_DNA"/>
</dbReference>
<evidence type="ECO:0000256" key="1">
    <source>
        <dbReference type="ARBA" id="ARBA00004651"/>
    </source>
</evidence>
<feature type="transmembrane region" description="Helical" evidence="7">
    <location>
        <begin position="261"/>
        <end position="279"/>
    </location>
</feature>
<evidence type="ECO:0000313" key="9">
    <source>
        <dbReference type="EMBL" id="GMM61970.1"/>
    </source>
</evidence>
<feature type="transmembrane region" description="Helical" evidence="7">
    <location>
        <begin position="86"/>
        <end position="104"/>
    </location>
</feature>
<evidence type="ECO:0000256" key="6">
    <source>
        <dbReference type="ARBA" id="ARBA00023136"/>
    </source>
</evidence>
<keyword evidence="10" id="KW-1185">Reference proteome</keyword>
<evidence type="ECO:0000256" key="5">
    <source>
        <dbReference type="ARBA" id="ARBA00022989"/>
    </source>
</evidence>
<protein>
    <recommendedName>
        <fullName evidence="8">Acyltransferase 3 domain-containing protein</fullName>
    </recommendedName>
</protein>
<comment type="caution">
    <text evidence="9">The sequence shown here is derived from an EMBL/GenBank/DDBJ whole genome shotgun (WGS) entry which is preliminary data.</text>
</comment>
<gene>
    <name evidence="9" type="ORF">NUTIK01_27470</name>
</gene>
<dbReference type="Pfam" id="PF01757">
    <property type="entry name" value="Acyl_transf_3"/>
    <property type="match status" value="1"/>
</dbReference>
<feature type="transmembrane region" description="Helical" evidence="7">
    <location>
        <begin position="202"/>
        <end position="218"/>
    </location>
</feature>
<feature type="domain" description="Acyltransferase 3" evidence="8">
    <location>
        <begin position="12"/>
        <end position="304"/>
    </location>
</feature>
<dbReference type="RefSeq" id="WP_317975595.1">
    <property type="nucleotide sequence ID" value="NZ_BTFW01000001.1"/>
</dbReference>
<keyword evidence="3" id="KW-1003">Cell membrane</keyword>